<protein>
    <submittedName>
        <fullName evidence="2">ArsR family transcriptional regulator</fullName>
    </submittedName>
</protein>
<evidence type="ECO:0000313" key="2">
    <source>
        <dbReference type="EMBL" id="HDQ88647.1"/>
    </source>
</evidence>
<dbReference type="InterPro" id="IPR011991">
    <property type="entry name" value="ArsR-like_HTH"/>
</dbReference>
<dbReference type="SUPFAM" id="SSF46785">
    <property type="entry name" value="Winged helix' DNA-binding domain"/>
    <property type="match status" value="1"/>
</dbReference>
<reference evidence="2" key="1">
    <citation type="journal article" date="2020" name="mSystems">
        <title>Genome- and Community-Level Interaction Insights into Carbon Utilization and Element Cycling Functions of Hydrothermarchaeota in Hydrothermal Sediment.</title>
        <authorList>
            <person name="Zhou Z."/>
            <person name="Liu Y."/>
            <person name="Xu W."/>
            <person name="Pan J."/>
            <person name="Luo Z.H."/>
            <person name="Li M."/>
        </authorList>
    </citation>
    <scope>NUCLEOTIDE SEQUENCE [LARGE SCALE GENOMIC DNA]</scope>
    <source>
        <strain evidence="2">SpSt-1219</strain>
    </source>
</reference>
<gene>
    <name evidence="2" type="ORF">ENN92_00655</name>
</gene>
<organism evidence="2">
    <name type="scientific">candidate division WWE3 bacterium</name>
    <dbReference type="NCBI Taxonomy" id="2053526"/>
    <lineage>
        <taxon>Bacteria</taxon>
        <taxon>Katanobacteria</taxon>
    </lineage>
</organism>
<dbReference type="SMART" id="SM00418">
    <property type="entry name" value="HTH_ARSR"/>
    <property type="match status" value="1"/>
</dbReference>
<dbReference type="CDD" id="cd00090">
    <property type="entry name" value="HTH_ARSR"/>
    <property type="match status" value="1"/>
</dbReference>
<dbReference type="EMBL" id="DSDM01000036">
    <property type="protein sequence ID" value="HDQ88647.1"/>
    <property type="molecule type" value="Genomic_DNA"/>
</dbReference>
<dbReference type="InterPro" id="IPR001845">
    <property type="entry name" value="HTH_ArsR_DNA-bd_dom"/>
</dbReference>
<feature type="domain" description="HTH arsR-type" evidence="1">
    <location>
        <begin position="1"/>
        <end position="90"/>
    </location>
</feature>
<dbReference type="AlphaFoldDB" id="A0A7C1DI48"/>
<comment type="caution">
    <text evidence="2">The sequence shown here is derived from an EMBL/GenBank/DDBJ whole genome shotgun (WGS) entry which is preliminary data.</text>
</comment>
<dbReference type="GO" id="GO:0003700">
    <property type="term" value="F:DNA-binding transcription factor activity"/>
    <property type="evidence" value="ECO:0007669"/>
    <property type="project" value="InterPro"/>
</dbReference>
<dbReference type="Proteomes" id="UP000886066">
    <property type="component" value="Unassembled WGS sequence"/>
</dbReference>
<accession>A0A7C1DI48</accession>
<evidence type="ECO:0000259" key="1">
    <source>
        <dbReference type="PROSITE" id="PS50987"/>
    </source>
</evidence>
<dbReference type="InterPro" id="IPR036390">
    <property type="entry name" value="WH_DNA-bd_sf"/>
</dbReference>
<dbReference type="InterPro" id="IPR036388">
    <property type="entry name" value="WH-like_DNA-bd_sf"/>
</dbReference>
<name>A0A7C1DI48_UNCKA</name>
<sequence length="192" mass="22030">MLKKFFISEVRIALLKLMLLHPDEQHHVRSIVREVGAEINAVRRELSRLEKVGLLTKRKSSNRVYYRVNTDHIYYSDLLSMVAKDCGLGKDIIEHTKQLGDVKFAMIAKPFLTGRVSTVLDVDLFVVGHPDMTLLKVLVTRAESDKSKEINYSVMTLEEFNHRKRSNDAFINRLLAQGRAMLIGNEEKFSSI</sequence>
<dbReference type="PROSITE" id="PS50987">
    <property type="entry name" value="HTH_ARSR_2"/>
    <property type="match status" value="1"/>
</dbReference>
<dbReference type="Gene3D" id="1.10.10.10">
    <property type="entry name" value="Winged helix-like DNA-binding domain superfamily/Winged helix DNA-binding domain"/>
    <property type="match status" value="1"/>
</dbReference>
<proteinExistence type="predicted"/>